<evidence type="ECO:0000256" key="6">
    <source>
        <dbReference type="ARBA" id="ARBA00022842"/>
    </source>
</evidence>
<evidence type="ECO:0000313" key="14">
    <source>
        <dbReference type="Proteomes" id="UP000186914"/>
    </source>
</evidence>
<dbReference type="GO" id="GO:0000287">
    <property type="term" value="F:magnesium ion binding"/>
    <property type="evidence" value="ECO:0007669"/>
    <property type="project" value="UniProtKB-UniRule"/>
</dbReference>
<dbReference type="GO" id="GO:0005886">
    <property type="term" value="C:plasma membrane"/>
    <property type="evidence" value="ECO:0007669"/>
    <property type="project" value="UniProtKB-SubCell"/>
</dbReference>
<evidence type="ECO:0000256" key="7">
    <source>
        <dbReference type="ARBA" id="ARBA00022989"/>
    </source>
</evidence>
<dbReference type="GO" id="GO:0047295">
    <property type="term" value="F:geranylgeranylglycerol-phosphate geranylgeranyltransferase activity"/>
    <property type="evidence" value="ECO:0007669"/>
    <property type="project" value="UniProtKB-UniRule"/>
</dbReference>
<feature type="transmembrane region" description="Helical" evidence="12">
    <location>
        <begin position="265"/>
        <end position="282"/>
    </location>
</feature>
<name>A0A1N7EIU9_9EURY</name>
<evidence type="ECO:0000256" key="3">
    <source>
        <dbReference type="ARBA" id="ARBA00022516"/>
    </source>
</evidence>
<evidence type="ECO:0000256" key="11">
    <source>
        <dbReference type="ARBA" id="ARBA00023264"/>
    </source>
</evidence>
<keyword evidence="6 12" id="KW-0460">Magnesium</keyword>
<dbReference type="HAMAP" id="MF_01286">
    <property type="entry name" value="DGGGP_synth"/>
    <property type="match status" value="1"/>
</dbReference>
<dbReference type="PANTHER" id="PTHR42723">
    <property type="entry name" value="CHLOROPHYLL SYNTHASE"/>
    <property type="match status" value="1"/>
</dbReference>
<dbReference type="CDD" id="cd13961">
    <property type="entry name" value="PT_UbiA_DGGGPS"/>
    <property type="match status" value="1"/>
</dbReference>
<proteinExistence type="inferred from homology"/>
<evidence type="ECO:0000256" key="8">
    <source>
        <dbReference type="ARBA" id="ARBA00023098"/>
    </source>
</evidence>
<gene>
    <name evidence="13" type="ORF">SAMN05421858_4288</name>
</gene>
<keyword evidence="3 12" id="KW-0444">Lipid biosynthesis</keyword>
<comment type="pathway">
    <text evidence="12">Membrane lipid metabolism; glycerophospholipid metabolism.</text>
</comment>
<dbReference type="EC" id="2.5.1.42" evidence="12"/>
<dbReference type="AlphaFoldDB" id="A0A1N7EIU9"/>
<dbReference type="GO" id="GO:0046474">
    <property type="term" value="P:glycerophospholipid biosynthetic process"/>
    <property type="evidence" value="ECO:0007669"/>
    <property type="project" value="UniProtKB-UniRule"/>
</dbReference>
<evidence type="ECO:0000256" key="5">
    <source>
        <dbReference type="ARBA" id="ARBA00022692"/>
    </source>
</evidence>
<sequence>MSLVERARGLIELTRPGNAVTSGVLTFIGAFVADGGSILSDGGTVGAAVATTILATGGGMAINDYFDRDIDRINNPERPIPRGAVAPQTVLVFSFVLFAIAGVLAFMLPLLAAAIAVVNLIALVTYTEFFKGLPGVGNVLVSYLGGSTFLFGAAAVGQLSTPIVVLFLLAALSTFAREVIKDIEDLVGDREEGLNTLPIAIGERSALAMATAVLLVAIVASPVPYVLGTFGVAYLVIVAPAILVTLYAGYLSYTDPAESQSLLKYGMYISVAAFVVGRVTLLL</sequence>
<dbReference type="InterPro" id="IPR000537">
    <property type="entry name" value="UbiA_prenyltransferase"/>
</dbReference>
<keyword evidence="10 12" id="KW-0594">Phospholipid biosynthesis</keyword>
<accession>A0A1N7EIU9</accession>
<dbReference type="EMBL" id="FTNO01000006">
    <property type="protein sequence ID" value="SIR87967.1"/>
    <property type="molecule type" value="Genomic_DNA"/>
</dbReference>
<dbReference type="OrthoDB" id="11851at2157"/>
<dbReference type="Pfam" id="PF01040">
    <property type="entry name" value="UbiA"/>
    <property type="match status" value="1"/>
</dbReference>
<dbReference type="Gene3D" id="1.20.120.1780">
    <property type="entry name" value="UbiA prenyltransferase"/>
    <property type="match status" value="1"/>
</dbReference>
<keyword evidence="8 12" id="KW-0443">Lipid metabolism</keyword>
<dbReference type="UniPathway" id="UPA00940"/>
<keyword evidence="7 12" id="KW-1133">Transmembrane helix</keyword>
<keyword evidence="9 12" id="KW-0472">Membrane</keyword>
<evidence type="ECO:0000256" key="9">
    <source>
        <dbReference type="ARBA" id="ARBA00023136"/>
    </source>
</evidence>
<evidence type="ECO:0000313" key="13">
    <source>
        <dbReference type="EMBL" id="SIR87967.1"/>
    </source>
</evidence>
<dbReference type="NCBIfam" id="NF009521">
    <property type="entry name" value="PRK12882.1"/>
    <property type="match status" value="1"/>
</dbReference>
<keyword evidence="5 12" id="KW-0812">Transmembrane</keyword>
<evidence type="ECO:0000256" key="10">
    <source>
        <dbReference type="ARBA" id="ARBA00023209"/>
    </source>
</evidence>
<dbReference type="RefSeq" id="WP_076432456.1">
    <property type="nucleotide sequence ID" value="NZ_FTNO01000006.1"/>
</dbReference>
<comment type="subcellular location">
    <subcellularLocation>
        <location evidence="1 12">Cell membrane</location>
        <topology evidence="1 12">Multi-pass membrane protein</topology>
    </subcellularLocation>
</comment>
<feature type="transmembrane region" description="Helical" evidence="12">
    <location>
        <begin position="90"/>
        <end position="123"/>
    </location>
</feature>
<comment type="cofactor">
    <cofactor evidence="12">
        <name>Mg(2+)</name>
        <dbReference type="ChEBI" id="CHEBI:18420"/>
    </cofactor>
</comment>
<keyword evidence="14" id="KW-1185">Reference proteome</keyword>
<evidence type="ECO:0000256" key="1">
    <source>
        <dbReference type="ARBA" id="ARBA00004651"/>
    </source>
</evidence>
<organism evidence="13 14">
    <name type="scientific">Haladaptatus litoreus</name>
    <dbReference type="NCBI Taxonomy" id="553468"/>
    <lineage>
        <taxon>Archaea</taxon>
        <taxon>Methanobacteriati</taxon>
        <taxon>Methanobacteriota</taxon>
        <taxon>Stenosarchaea group</taxon>
        <taxon>Halobacteria</taxon>
        <taxon>Halobacteriales</taxon>
        <taxon>Haladaptataceae</taxon>
        <taxon>Haladaptatus</taxon>
    </lineage>
</organism>
<comment type="similarity">
    <text evidence="12">Belongs to the UbiA prenyltransferase family. DGGGP synthase subfamily.</text>
</comment>
<reference evidence="14" key="1">
    <citation type="submission" date="2017-01" db="EMBL/GenBank/DDBJ databases">
        <authorList>
            <person name="Varghese N."/>
            <person name="Submissions S."/>
        </authorList>
    </citation>
    <scope>NUCLEOTIDE SEQUENCE [LARGE SCALE GENOMIC DNA]</scope>
    <source>
        <strain evidence="14">CGMCC 1.7737</strain>
    </source>
</reference>
<comment type="catalytic activity">
    <reaction evidence="12">
        <text>sn-3-O-(geranylgeranyl)glycerol 1-phosphate + (2E,6E,10E)-geranylgeranyl diphosphate = 2,3-bis-O-(geranylgeranyl)-sn-glycerol 1-phosphate + diphosphate</text>
        <dbReference type="Rhea" id="RHEA:18109"/>
        <dbReference type="ChEBI" id="CHEBI:33019"/>
        <dbReference type="ChEBI" id="CHEBI:57677"/>
        <dbReference type="ChEBI" id="CHEBI:58756"/>
        <dbReference type="ChEBI" id="CHEBI:58837"/>
        <dbReference type="EC" id="2.5.1.42"/>
    </reaction>
</comment>
<evidence type="ECO:0000256" key="2">
    <source>
        <dbReference type="ARBA" id="ARBA00022475"/>
    </source>
</evidence>
<feature type="transmembrane region" description="Helical" evidence="12">
    <location>
        <begin position="143"/>
        <end position="172"/>
    </location>
</feature>
<comment type="function">
    <text evidence="12">Prenyltransferase that catalyzes the transfer of the geranylgeranyl moiety of geranylgeranyl diphosphate (GGPP) to the C2 hydroxyl of (S)-3-O-geranylgeranylglyceryl phosphate (GGGP). This reaction is the second ether-bond-formation step in the biosynthesis of archaeal membrane lipids.</text>
</comment>
<dbReference type="PANTHER" id="PTHR42723:SF1">
    <property type="entry name" value="CHLOROPHYLL SYNTHASE, CHLOROPLASTIC"/>
    <property type="match status" value="1"/>
</dbReference>
<feature type="transmembrane region" description="Helical" evidence="12">
    <location>
        <begin position="233"/>
        <end position="253"/>
    </location>
</feature>
<dbReference type="Proteomes" id="UP000186914">
    <property type="component" value="Unassembled WGS sequence"/>
</dbReference>
<evidence type="ECO:0000256" key="4">
    <source>
        <dbReference type="ARBA" id="ARBA00022679"/>
    </source>
</evidence>
<keyword evidence="4 12" id="KW-0808">Transferase</keyword>
<keyword evidence="2 12" id="KW-1003">Cell membrane</keyword>
<dbReference type="InterPro" id="IPR044878">
    <property type="entry name" value="UbiA_sf"/>
</dbReference>
<dbReference type="InterPro" id="IPR023547">
    <property type="entry name" value="DGGGP_synth"/>
</dbReference>
<feature type="transmembrane region" description="Helical" evidence="12">
    <location>
        <begin position="206"/>
        <end position="227"/>
    </location>
</feature>
<dbReference type="Gene3D" id="1.10.357.140">
    <property type="entry name" value="UbiA prenyltransferase"/>
    <property type="match status" value="1"/>
</dbReference>
<keyword evidence="11 12" id="KW-1208">Phospholipid metabolism</keyword>
<dbReference type="InterPro" id="IPR050475">
    <property type="entry name" value="Prenyltransferase_related"/>
</dbReference>
<evidence type="ECO:0000256" key="12">
    <source>
        <dbReference type="HAMAP-Rule" id="MF_01286"/>
    </source>
</evidence>
<protein>
    <recommendedName>
        <fullName evidence="12">Digeranylgeranylglyceryl phosphate synthase</fullName>
        <shortName evidence="12">DGGGP synthase</shortName>
        <shortName evidence="12">DGGGPS</shortName>
        <ecNumber evidence="12">2.5.1.42</ecNumber>
    </recommendedName>
    <alternativeName>
        <fullName evidence="12">(S)-2,3-di-O-geranylgeranylglyceryl phosphate synthase</fullName>
    </alternativeName>
    <alternativeName>
        <fullName evidence="12">Geranylgeranylglycerol-phosphate geranylgeranyltransferase</fullName>
    </alternativeName>
</protein>